<reference evidence="14" key="2">
    <citation type="submission" date="2025-09" db="UniProtKB">
        <authorList>
            <consortium name="Ensembl"/>
        </authorList>
    </citation>
    <scope>IDENTIFICATION</scope>
</reference>
<evidence type="ECO:0000256" key="6">
    <source>
        <dbReference type="ARBA" id="ARBA00022833"/>
    </source>
</evidence>
<dbReference type="PROSITE" id="PS50157">
    <property type="entry name" value="ZINC_FINGER_C2H2_2"/>
    <property type="match status" value="7"/>
</dbReference>
<evidence type="ECO:0000259" key="13">
    <source>
        <dbReference type="PROSITE" id="PS50157"/>
    </source>
</evidence>
<dbReference type="GO" id="GO:0000981">
    <property type="term" value="F:DNA-binding transcription factor activity, RNA polymerase II-specific"/>
    <property type="evidence" value="ECO:0007669"/>
    <property type="project" value="TreeGrafter"/>
</dbReference>
<keyword evidence="10" id="KW-0539">Nucleus</keyword>
<comment type="similarity">
    <text evidence="2">Belongs to the krueppel C2H2-type zinc-finger protein family.</text>
</comment>
<keyword evidence="8" id="KW-0238">DNA-binding</keyword>
<keyword evidence="6" id="KW-0862">Zinc</keyword>
<keyword evidence="5 11" id="KW-0863">Zinc-finger</keyword>
<keyword evidence="9" id="KW-0804">Transcription</keyword>
<feature type="domain" description="C2H2-type" evidence="13">
    <location>
        <begin position="540"/>
        <end position="567"/>
    </location>
</feature>
<dbReference type="GO" id="GO:0000978">
    <property type="term" value="F:RNA polymerase II cis-regulatory region sequence-specific DNA binding"/>
    <property type="evidence" value="ECO:0007669"/>
    <property type="project" value="TreeGrafter"/>
</dbReference>
<feature type="compositionally biased region" description="Basic and acidic residues" evidence="12">
    <location>
        <begin position="211"/>
        <end position="222"/>
    </location>
</feature>
<organism evidence="14 15">
    <name type="scientific">Leptobrachium leishanense</name>
    <name type="common">Leishan spiny toad</name>
    <dbReference type="NCBI Taxonomy" id="445787"/>
    <lineage>
        <taxon>Eukaryota</taxon>
        <taxon>Metazoa</taxon>
        <taxon>Chordata</taxon>
        <taxon>Craniata</taxon>
        <taxon>Vertebrata</taxon>
        <taxon>Euteleostomi</taxon>
        <taxon>Amphibia</taxon>
        <taxon>Batrachia</taxon>
        <taxon>Anura</taxon>
        <taxon>Pelobatoidea</taxon>
        <taxon>Megophryidae</taxon>
        <taxon>Leptobrachium</taxon>
    </lineage>
</organism>
<feature type="domain" description="C2H2-type" evidence="13">
    <location>
        <begin position="428"/>
        <end position="455"/>
    </location>
</feature>
<dbReference type="CDD" id="cd07765">
    <property type="entry name" value="KRAB_A-box"/>
    <property type="match status" value="1"/>
</dbReference>
<dbReference type="FunFam" id="3.30.160.60:FF:000383">
    <property type="entry name" value="Uncharacterized protein"/>
    <property type="match status" value="1"/>
</dbReference>
<dbReference type="SMART" id="SM00355">
    <property type="entry name" value="ZnF_C2H2"/>
    <property type="match status" value="7"/>
</dbReference>
<dbReference type="FunFam" id="3.30.160.60:FF:000342">
    <property type="entry name" value="zinc finger protein 394"/>
    <property type="match status" value="1"/>
</dbReference>
<accession>A0A8C5PRW8</accession>
<evidence type="ECO:0000256" key="3">
    <source>
        <dbReference type="ARBA" id="ARBA00022723"/>
    </source>
</evidence>
<evidence type="ECO:0000313" key="14">
    <source>
        <dbReference type="Ensembl" id="ENSLLEP00000026780.1"/>
    </source>
</evidence>
<evidence type="ECO:0000313" key="15">
    <source>
        <dbReference type="Proteomes" id="UP000694569"/>
    </source>
</evidence>
<dbReference type="Gene3D" id="3.30.160.60">
    <property type="entry name" value="Classic Zinc Finger"/>
    <property type="match status" value="7"/>
</dbReference>
<feature type="domain" description="C2H2-type" evidence="13">
    <location>
        <begin position="456"/>
        <end position="483"/>
    </location>
</feature>
<feature type="domain" description="C2H2-type" evidence="13">
    <location>
        <begin position="484"/>
        <end position="511"/>
    </location>
</feature>
<dbReference type="InterPro" id="IPR013087">
    <property type="entry name" value="Znf_C2H2_type"/>
</dbReference>
<feature type="domain" description="C2H2-type" evidence="13">
    <location>
        <begin position="568"/>
        <end position="595"/>
    </location>
</feature>
<feature type="domain" description="C2H2-type" evidence="13">
    <location>
        <begin position="512"/>
        <end position="539"/>
    </location>
</feature>
<keyword evidence="7" id="KW-0805">Transcription regulation</keyword>
<dbReference type="Pfam" id="PF00096">
    <property type="entry name" value="zf-C2H2"/>
    <property type="match status" value="7"/>
</dbReference>
<feature type="compositionally biased region" description="Polar residues" evidence="12">
    <location>
        <begin position="196"/>
        <end position="210"/>
    </location>
</feature>
<evidence type="ECO:0000256" key="1">
    <source>
        <dbReference type="ARBA" id="ARBA00004123"/>
    </source>
</evidence>
<reference evidence="14" key="1">
    <citation type="submission" date="2025-08" db="UniProtKB">
        <authorList>
            <consortium name="Ensembl"/>
        </authorList>
    </citation>
    <scope>IDENTIFICATION</scope>
</reference>
<evidence type="ECO:0000256" key="12">
    <source>
        <dbReference type="SAM" id="MobiDB-lite"/>
    </source>
</evidence>
<evidence type="ECO:0000256" key="2">
    <source>
        <dbReference type="ARBA" id="ARBA00006991"/>
    </source>
</evidence>
<dbReference type="FunFam" id="3.30.160.60:FF:001480">
    <property type="entry name" value="Si:cabz01071911.3"/>
    <property type="match status" value="1"/>
</dbReference>
<dbReference type="Pfam" id="PF01352">
    <property type="entry name" value="KRAB"/>
    <property type="match status" value="1"/>
</dbReference>
<comment type="subcellular location">
    <subcellularLocation>
        <location evidence="1">Nucleus</location>
    </subcellularLocation>
</comment>
<evidence type="ECO:0000256" key="11">
    <source>
        <dbReference type="PROSITE-ProRule" id="PRU00042"/>
    </source>
</evidence>
<dbReference type="Ensembl" id="ENSLLET00000027823.1">
    <property type="protein sequence ID" value="ENSLLEP00000026780.1"/>
    <property type="gene ID" value="ENSLLEG00000016970.1"/>
</dbReference>
<dbReference type="SUPFAM" id="SSF109640">
    <property type="entry name" value="KRAB domain (Kruppel-associated box)"/>
    <property type="match status" value="1"/>
</dbReference>
<dbReference type="InterPro" id="IPR036236">
    <property type="entry name" value="Znf_C2H2_sf"/>
</dbReference>
<keyword evidence="3" id="KW-0479">Metal-binding</keyword>
<feature type="region of interest" description="Disordered" evidence="12">
    <location>
        <begin position="171"/>
        <end position="222"/>
    </location>
</feature>
<keyword evidence="15" id="KW-1185">Reference proteome</keyword>
<dbReference type="InterPro" id="IPR036051">
    <property type="entry name" value="KRAB_dom_sf"/>
</dbReference>
<dbReference type="InterPro" id="IPR001909">
    <property type="entry name" value="KRAB"/>
</dbReference>
<proteinExistence type="inferred from homology"/>
<evidence type="ECO:0000256" key="5">
    <source>
        <dbReference type="ARBA" id="ARBA00022771"/>
    </source>
</evidence>
<dbReference type="FunFam" id="3.30.160.60:FF:000557">
    <property type="entry name" value="zinc finger and SCAN domain-containing protein 29"/>
    <property type="match status" value="1"/>
</dbReference>
<evidence type="ECO:0000256" key="9">
    <source>
        <dbReference type="ARBA" id="ARBA00023163"/>
    </source>
</evidence>
<dbReference type="SUPFAM" id="SSF57667">
    <property type="entry name" value="beta-beta-alpha zinc fingers"/>
    <property type="match status" value="4"/>
</dbReference>
<dbReference type="GO" id="GO:0005634">
    <property type="term" value="C:nucleus"/>
    <property type="evidence" value="ECO:0007669"/>
    <property type="project" value="UniProtKB-SubCell"/>
</dbReference>
<dbReference type="Proteomes" id="UP000694569">
    <property type="component" value="Unplaced"/>
</dbReference>
<dbReference type="Gene3D" id="6.10.140.140">
    <property type="match status" value="1"/>
</dbReference>
<name>A0A8C5PRW8_9ANUR</name>
<dbReference type="PANTHER" id="PTHR23226">
    <property type="entry name" value="ZINC FINGER AND SCAN DOMAIN-CONTAINING"/>
    <property type="match status" value="1"/>
</dbReference>
<protein>
    <recommendedName>
        <fullName evidence="13">C2H2-type domain-containing protein</fullName>
    </recommendedName>
</protein>
<keyword evidence="4" id="KW-0677">Repeat</keyword>
<evidence type="ECO:0000256" key="7">
    <source>
        <dbReference type="ARBA" id="ARBA00023015"/>
    </source>
</evidence>
<dbReference type="PROSITE" id="PS00028">
    <property type="entry name" value="ZINC_FINGER_C2H2_1"/>
    <property type="match status" value="7"/>
</dbReference>
<dbReference type="FunFam" id="3.30.160.60:FF:002343">
    <property type="entry name" value="Zinc finger protein 33A"/>
    <property type="match status" value="2"/>
</dbReference>
<dbReference type="GO" id="GO:0008270">
    <property type="term" value="F:zinc ion binding"/>
    <property type="evidence" value="ECO:0007669"/>
    <property type="project" value="UniProtKB-KW"/>
</dbReference>
<dbReference type="GeneTree" id="ENSGT01150000286941"/>
<dbReference type="AlphaFoldDB" id="A0A8C5PRW8"/>
<dbReference type="PANTHER" id="PTHR23226:SF379">
    <property type="entry name" value="C2H2-TYPE DOMAIN-CONTAINING PROTEIN"/>
    <property type="match status" value="1"/>
</dbReference>
<feature type="domain" description="C2H2-type" evidence="13">
    <location>
        <begin position="596"/>
        <end position="623"/>
    </location>
</feature>
<evidence type="ECO:0000256" key="8">
    <source>
        <dbReference type="ARBA" id="ARBA00023125"/>
    </source>
</evidence>
<evidence type="ECO:0000256" key="4">
    <source>
        <dbReference type="ARBA" id="ARBA00022737"/>
    </source>
</evidence>
<sequence>MCISNFRIAVAAVFIISHKPFPTAALETMKMIKEKNPLSQKILDLTLEIIYLLTGEDHIVVKKSGWSSAAISSHKLLERLGGIHNASVEPSPPSLIHERHNEQKILELSNQIIRLLTGEVPIRCEDVSVYLSMEEWEYVERHKELYEDVVMEDHQPVITLDNPALGEFHSPDSLPDFGTKNRNENITDNGGKCLKTNETTTTGRAESATYTERESLASEERHVPEKEIYPITEPTEYSPPDIKEEPASCDEGNLMYEPPEHTQTQYTSTYIKAESESHGEGDVTDPDGFPPRDHTLTDPFIDIKEESQISEGGNLTYSDRYKPPEYTNTIYISNIKDFFKVEKNVTEPRKPDKSQCPKANVSPVTINADLLTQNPNNRGNSVTEMEKVSYCESNYTLETNCREDVGENSTHVSDCLKLQKVHMEEHLFSCPLCDECFTDNYGLQMHQRSHKRKRPYKCIECGKCFPFPSELVRHQRIHTGEKPFKCTECGKGFAVKSTLISHARIHTGEKPYKCAECGRCFTQAAHLTRHKINHTGEKTFQCTECEESFARAKHLTIHRRIHTGERPFRCLECGKCFTEASSLLTHKRIHTGERPFNCNECGKCFTQTSILARHKMIHSREKIHLNVQN</sequence>
<evidence type="ECO:0000256" key="10">
    <source>
        <dbReference type="ARBA" id="ARBA00023242"/>
    </source>
</evidence>